<dbReference type="AlphaFoldDB" id="A0A402B1F1"/>
<dbReference type="Proteomes" id="UP000287171">
    <property type="component" value="Unassembled WGS sequence"/>
</dbReference>
<keyword evidence="2" id="KW-1185">Reference proteome</keyword>
<name>A0A402B1F1_9CHLR</name>
<reference evidence="2" key="1">
    <citation type="submission" date="2018-12" db="EMBL/GenBank/DDBJ databases">
        <title>Tengunoibacter tsumagoiensis gen. nov., sp. nov., Dictyobacter kobayashii sp. nov., D. alpinus sp. nov., and D. joshuensis sp. nov. and description of Dictyobacteraceae fam. nov. within the order Ktedonobacterales isolated from Tengu-no-mugimeshi.</title>
        <authorList>
            <person name="Wang C.M."/>
            <person name="Zheng Y."/>
            <person name="Sakai Y."/>
            <person name="Toyoda A."/>
            <person name="Minakuchi Y."/>
            <person name="Abe K."/>
            <person name="Yokota A."/>
            <person name="Yabe S."/>
        </authorList>
    </citation>
    <scope>NUCLEOTIDE SEQUENCE [LARGE SCALE GENOMIC DNA]</scope>
    <source>
        <strain evidence="2">Uno16</strain>
    </source>
</reference>
<evidence type="ECO:0000313" key="1">
    <source>
        <dbReference type="EMBL" id="GCE25172.1"/>
    </source>
</evidence>
<dbReference type="EMBL" id="BIFT01000001">
    <property type="protein sequence ID" value="GCE25172.1"/>
    <property type="molecule type" value="Genomic_DNA"/>
</dbReference>
<proteinExistence type="predicted"/>
<organism evidence="1 2">
    <name type="scientific">Dictyobacter alpinus</name>
    <dbReference type="NCBI Taxonomy" id="2014873"/>
    <lineage>
        <taxon>Bacteria</taxon>
        <taxon>Bacillati</taxon>
        <taxon>Chloroflexota</taxon>
        <taxon>Ktedonobacteria</taxon>
        <taxon>Ktedonobacterales</taxon>
        <taxon>Dictyobacteraceae</taxon>
        <taxon>Dictyobacter</taxon>
    </lineage>
</organism>
<evidence type="ECO:0000313" key="2">
    <source>
        <dbReference type="Proteomes" id="UP000287171"/>
    </source>
</evidence>
<sequence>MCTDQARTASTTRTAVSTGRISTATGANFDQIDEIDACSQQNDASLEKEFCAKCC</sequence>
<protein>
    <submittedName>
        <fullName evidence="1">Uncharacterized protein</fullName>
    </submittedName>
</protein>
<comment type="caution">
    <text evidence="1">The sequence shown here is derived from an EMBL/GenBank/DDBJ whole genome shotgun (WGS) entry which is preliminary data.</text>
</comment>
<gene>
    <name evidence="1" type="ORF">KDA_06560</name>
</gene>
<accession>A0A402B1F1</accession>